<dbReference type="EMBL" id="BDIP01007692">
    <property type="protein sequence ID" value="GIQ91425.1"/>
    <property type="molecule type" value="Genomic_DNA"/>
</dbReference>
<feature type="non-terminal residue" evidence="2">
    <location>
        <position position="91"/>
    </location>
</feature>
<comment type="caution">
    <text evidence="2">The sequence shown here is derived from an EMBL/GenBank/DDBJ whole genome shotgun (WGS) entry which is preliminary data.</text>
</comment>
<keyword evidence="3" id="KW-1185">Reference proteome</keyword>
<protein>
    <submittedName>
        <fullName evidence="2">Uncharacterized protein</fullName>
    </submittedName>
</protein>
<sequence length="91" mass="9470">ATSIRRQSELAGAVAPAGCSASQFLLDQQHRIASGETASSERERESTQQVKAPTAEREADKTSGSVASAPPSSVPKKAPVPEGPKEHSVVF</sequence>
<accession>A0A9K3GQY6</accession>
<proteinExistence type="predicted"/>
<feature type="non-terminal residue" evidence="2">
    <location>
        <position position="1"/>
    </location>
</feature>
<reference evidence="2 3" key="1">
    <citation type="journal article" date="2018" name="PLoS ONE">
        <title>The draft genome of Kipferlia bialata reveals reductive genome evolution in fornicate parasites.</title>
        <authorList>
            <person name="Tanifuji G."/>
            <person name="Takabayashi S."/>
            <person name="Kume K."/>
            <person name="Takagi M."/>
            <person name="Nakayama T."/>
            <person name="Kamikawa R."/>
            <person name="Inagaki Y."/>
            <person name="Hashimoto T."/>
        </authorList>
    </citation>
    <scope>NUCLEOTIDE SEQUENCE [LARGE SCALE GENOMIC DNA]</scope>
    <source>
        <strain evidence="2">NY0173</strain>
    </source>
</reference>
<organism evidence="2 3">
    <name type="scientific">Kipferlia bialata</name>
    <dbReference type="NCBI Taxonomy" id="797122"/>
    <lineage>
        <taxon>Eukaryota</taxon>
        <taxon>Metamonada</taxon>
        <taxon>Carpediemonas-like organisms</taxon>
        <taxon>Kipferlia</taxon>
    </lineage>
</organism>
<evidence type="ECO:0000256" key="1">
    <source>
        <dbReference type="SAM" id="MobiDB-lite"/>
    </source>
</evidence>
<feature type="region of interest" description="Disordered" evidence="1">
    <location>
        <begin position="30"/>
        <end position="91"/>
    </location>
</feature>
<dbReference type="Proteomes" id="UP000265618">
    <property type="component" value="Unassembled WGS sequence"/>
</dbReference>
<evidence type="ECO:0000313" key="2">
    <source>
        <dbReference type="EMBL" id="GIQ91425.1"/>
    </source>
</evidence>
<dbReference type="AlphaFoldDB" id="A0A9K3GQY6"/>
<name>A0A9K3GQY6_9EUKA</name>
<gene>
    <name evidence="2" type="ORF">KIPB_014672</name>
</gene>
<evidence type="ECO:0000313" key="3">
    <source>
        <dbReference type="Proteomes" id="UP000265618"/>
    </source>
</evidence>
<feature type="compositionally biased region" description="Low complexity" evidence="1">
    <location>
        <begin position="65"/>
        <end position="77"/>
    </location>
</feature>